<keyword evidence="1" id="KW-1133">Transmembrane helix</keyword>
<gene>
    <name evidence="2" type="ORF">AVEN_200224_1</name>
</gene>
<keyword evidence="1" id="KW-0472">Membrane</keyword>
<reference evidence="2 3" key="1">
    <citation type="journal article" date="2019" name="Sci. Rep.">
        <title>Orb-weaving spider Araneus ventricosus genome elucidates the spidroin gene catalogue.</title>
        <authorList>
            <person name="Kono N."/>
            <person name="Nakamura H."/>
            <person name="Ohtoshi R."/>
            <person name="Moran D.A.P."/>
            <person name="Shinohara A."/>
            <person name="Yoshida Y."/>
            <person name="Fujiwara M."/>
            <person name="Mori M."/>
            <person name="Tomita M."/>
            <person name="Arakawa K."/>
        </authorList>
    </citation>
    <scope>NUCLEOTIDE SEQUENCE [LARGE SCALE GENOMIC DNA]</scope>
</reference>
<protein>
    <submittedName>
        <fullName evidence="2">Uncharacterized protein</fullName>
    </submittedName>
</protein>
<organism evidence="2 3">
    <name type="scientific">Araneus ventricosus</name>
    <name type="common">Orbweaver spider</name>
    <name type="synonym">Epeira ventricosa</name>
    <dbReference type="NCBI Taxonomy" id="182803"/>
    <lineage>
        <taxon>Eukaryota</taxon>
        <taxon>Metazoa</taxon>
        <taxon>Ecdysozoa</taxon>
        <taxon>Arthropoda</taxon>
        <taxon>Chelicerata</taxon>
        <taxon>Arachnida</taxon>
        <taxon>Araneae</taxon>
        <taxon>Araneomorphae</taxon>
        <taxon>Entelegynae</taxon>
        <taxon>Araneoidea</taxon>
        <taxon>Araneidae</taxon>
        <taxon>Araneus</taxon>
    </lineage>
</organism>
<sequence length="195" mass="22110">MSIERFSSFHLAIESKDDEDIYSEDEDVLSNDFFRFTRRKRHVLEGWNVPTPAPLESSSPPDFISYGFIPLFIIVFVCIFAFHCIKLLKEINSCSDQSDSQSLISADISVTVHRPPPRTTFFFAQMHWPPTARNLLLDSRNGESPWNAIELDSNHTASENTGVSSMYPNYASSSQGIAETGNTVEEKHLIIPRSY</sequence>
<keyword evidence="3" id="KW-1185">Reference proteome</keyword>
<evidence type="ECO:0000256" key="1">
    <source>
        <dbReference type="SAM" id="Phobius"/>
    </source>
</evidence>
<evidence type="ECO:0000313" key="2">
    <source>
        <dbReference type="EMBL" id="GBO16501.1"/>
    </source>
</evidence>
<feature type="transmembrane region" description="Helical" evidence="1">
    <location>
        <begin position="63"/>
        <end position="85"/>
    </location>
</feature>
<name>A0A4Y2UW97_ARAVE</name>
<comment type="caution">
    <text evidence="2">The sequence shown here is derived from an EMBL/GenBank/DDBJ whole genome shotgun (WGS) entry which is preliminary data.</text>
</comment>
<dbReference type="AlphaFoldDB" id="A0A4Y2UW97"/>
<evidence type="ECO:0000313" key="3">
    <source>
        <dbReference type="Proteomes" id="UP000499080"/>
    </source>
</evidence>
<accession>A0A4Y2UW97</accession>
<dbReference type="Proteomes" id="UP000499080">
    <property type="component" value="Unassembled WGS sequence"/>
</dbReference>
<keyword evidence="1" id="KW-0812">Transmembrane</keyword>
<proteinExistence type="predicted"/>
<dbReference type="EMBL" id="BGPR01040390">
    <property type="protein sequence ID" value="GBO16501.1"/>
    <property type="molecule type" value="Genomic_DNA"/>
</dbReference>